<name>A0A3E2GUZ6_SCYLI</name>
<dbReference type="EMBL" id="NCSJ02000427">
    <property type="protein sequence ID" value="RFU24593.1"/>
    <property type="molecule type" value="Genomic_DNA"/>
</dbReference>
<organism evidence="2 3">
    <name type="scientific">Scytalidium lignicola</name>
    <name type="common">Hyphomycete</name>
    <dbReference type="NCBI Taxonomy" id="5539"/>
    <lineage>
        <taxon>Eukaryota</taxon>
        <taxon>Fungi</taxon>
        <taxon>Dikarya</taxon>
        <taxon>Ascomycota</taxon>
        <taxon>Pezizomycotina</taxon>
        <taxon>Leotiomycetes</taxon>
        <taxon>Leotiomycetes incertae sedis</taxon>
        <taxon>Scytalidium</taxon>
    </lineage>
</organism>
<accession>A0A3E2GUZ6</accession>
<keyword evidence="1" id="KW-0812">Transmembrane</keyword>
<gene>
    <name evidence="2" type="ORF">B7463_g11745</name>
</gene>
<reference evidence="2 3" key="1">
    <citation type="submission" date="2018-05" db="EMBL/GenBank/DDBJ databases">
        <title>Draft genome sequence of Scytalidium lignicola DSM 105466, a ubiquitous saprotrophic fungus.</title>
        <authorList>
            <person name="Buettner E."/>
            <person name="Gebauer A.M."/>
            <person name="Hofrichter M."/>
            <person name="Liers C."/>
            <person name="Kellner H."/>
        </authorList>
    </citation>
    <scope>NUCLEOTIDE SEQUENCE [LARGE SCALE GENOMIC DNA]</scope>
    <source>
        <strain evidence="2 3">DSM 105466</strain>
    </source>
</reference>
<proteinExistence type="predicted"/>
<evidence type="ECO:0000313" key="3">
    <source>
        <dbReference type="Proteomes" id="UP000258309"/>
    </source>
</evidence>
<keyword evidence="3" id="KW-1185">Reference proteome</keyword>
<dbReference type="AlphaFoldDB" id="A0A3E2GUZ6"/>
<comment type="caution">
    <text evidence="2">The sequence shown here is derived from an EMBL/GenBank/DDBJ whole genome shotgun (WGS) entry which is preliminary data.</text>
</comment>
<sequence>MSNSVTISGVTLRNTVSVQQLALMPAVHVLILHAGRAFNGGYIQNDEAFIGQIRGVENVRMAFLVCLVVVVVIVIITLLALGAASGICITISKPLKLYSVNTLTPAPALALALSLSSPCCVVLALIGLVGSFQPDASLVVLALTLALTLALASPLLAERLHNLTETF</sequence>
<feature type="transmembrane region" description="Helical" evidence="1">
    <location>
        <begin position="107"/>
        <end position="129"/>
    </location>
</feature>
<dbReference type="Proteomes" id="UP000258309">
    <property type="component" value="Unassembled WGS sequence"/>
</dbReference>
<evidence type="ECO:0000256" key="1">
    <source>
        <dbReference type="SAM" id="Phobius"/>
    </source>
</evidence>
<feature type="transmembrane region" description="Helical" evidence="1">
    <location>
        <begin position="136"/>
        <end position="157"/>
    </location>
</feature>
<keyword evidence="1" id="KW-1133">Transmembrane helix</keyword>
<keyword evidence="1" id="KW-0472">Membrane</keyword>
<protein>
    <submittedName>
        <fullName evidence="2">Uncharacterized protein</fullName>
    </submittedName>
</protein>
<dbReference type="OrthoDB" id="4338738at2759"/>
<evidence type="ECO:0000313" key="2">
    <source>
        <dbReference type="EMBL" id="RFU24593.1"/>
    </source>
</evidence>
<feature type="non-terminal residue" evidence="2">
    <location>
        <position position="167"/>
    </location>
</feature>
<feature type="non-terminal residue" evidence="2">
    <location>
        <position position="1"/>
    </location>
</feature>
<feature type="transmembrane region" description="Helical" evidence="1">
    <location>
        <begin position="62"/>
        <end position="87"/>
    </location>
</feature>